<dbReference type="SUPFAM" id="SSF51445">
    <property type="entry name" value="(Trans)glycosidases"/>
    <property type="match status" value="1"/>
</dbReference>
<organism evidence="10 11">
    <name type="scientific">Chitinophaga cymbidii</name>
    <dbReference type="NCBI Taxonomy" id="1096750"/>
    <lineage>
        <taxon>Bacteria</taxon>
        <taxon>Pseudomonadati</taxon>
        <taxon>Bacteroidota</taxon>
        <taxon>Chitinophagia</taxon>
        <taxon>Chitinophagales</taxon>
        <taxon>Chitinophagaceae</taxon>
        <taxon>Chitinophaga</taxon>
    </lineage>
</organism>
<dbReference type="GO" id="GO:0004565">
    <property type="term" value="F:beta-galactosidase activity"/>
    <property type="evidence" value="ECO:0007669"/>
    <property type="project" value="UniProtKB-EC"/>
</dbReference>
<evidence type="ECO:0000256" key="6">
    <source>
        <dbReference type="SAM" id="SignalP"/>
    </source>
</evidence>
<dbReference type="PANTHER" id="PTHR46323">
    <property type="entry name" value="BETA-GALACTOSIDASE"/>
    <property type="match status" value="1"/>
</dbReference>
<evidence type="ECO:0000256" key="2">
    <source>
        <dbReference type="ARBA" id="ARBA00007401"/>
    </source>
</evidence>
<evidence type="ECO:0000313" key="10">
    <source>
        <dbReference type="EMBL" id="GEP98402.1"/>
    </source>
</evidence>
<dbReference type="InterPro" id="IPR008979">
    <property type="entry name" value="Galactose-bd-like_sf"/>
</dbReference>
<proteinExistence type="inferred from homology"/>
<evidence type="ECO:0000256" key="1">
    <source>
        <dbReference type="ARBA" id="ARBA00001412"/>
    </source>
</evidence>
<accession>A0A512RRU0</accession>
<feature type="chain" id="PRO_5021754699" description="beta-galactosidase" evidence="6">
    <location>
        <begin position="20"/>
        <end position="908"/>
    </location>
</feature>
<evidence type="ECO:0000259" key="7">
    <source>
        <dbReference type="Pfam" id="PF00703"/>
    </source>
</evidence>
<comment type="caution">
    <text evidence="10">The sequence shown here is derived from an EMBL/GenBank/DDBJ whole genome shotgun (WGS) entry which is preliminary data.</text>
</comment>
<dbReference type="Pfam" id="PF00703">
    <property type="entry name" value="Glyco_hydro_2"/>
    <property type="match status" value="1"/>
</dbReference>
<dbReference type="GO" id="GO:0005990">
    <property type="term" value="P:lactose catabolic process"/>
    <property type="evidence" value="ECO:0007669"/>
    <property type="project" value="TreeGrafter"/>
</dbReference>
<feature type="signal peptide" evidence="6">
    <location>
        <begin position="1"/>
        <end position="19"/>
    </location>
</feature>
<dbReference type="InterPro" id="IPR006102">
    <property type="entry name" value="Ig-like_GH2"/>
</dbReference>
<dbReference type="InterPro" id="IPR013783">
    <property type="entry name" value="Ig-like_fold"/>
</dbReference>
<dbReference type="Gene3D" id="2.60.40.10">
    <property type="entry name" value="Immunoglobulins"/>
    <property type="match status" value="1"/>
</dbReference>
<name>A0A512RRU0_9BACT</name>
<dbReference type="Proteomes" id="UP000321436">
    <property type="component" value="Unassembled WGS sequence"/>
</dbReference>
<dbReference type="InterPro" id="IPR050347">
    <property type="entry name" value="Bact_Beta-galactosidase"/>
</dbReference>
<dbReference type="RefSeq" id="WP_146866927.1">
    <property type="nucleotide sequence ID" value="NZ_BKAU01000006.1"/>
</dbReference>
<dbReference type="PANTHER" id="PTHR46323:SF2">
    <property type="entry name" value="BETA-GALACTOSIDASE"/>
    <property type="match status" value="1"/>
</dbReference>
<keyword evidence="4" id="KW-0378">Hydrolase</keyword>
<dbReference type="Gene3D" id="3.20.20.80">
    <property type="entry name" value="Glycosidases"/>
    <property type="match status" value="1"/>
</dbReference>
<dbReference type="OrthoDB" id="9814867at2"/>
<dbReference type="SUPFAM" id="SSF49303">
    <property type="entry name" value="beta-Galactosidase/glucuronidase domain"/>
    <property type="match status" value="1"/>
</dbReference>
<evidence type="ECO:0000259" key="8">
    <source>
        <dbReference type="Pfam" id="PF02836"/>
    </source>
</evidence>
<gene>
    <name evidence="10" type="ORF">CCY01nite_46620</name>
</gene>
<evidence type="ECO:0000256" key="5">
    <source>
        <dbReference type="ARBA" id="ARBA00023295"/>
    </source>
</evidence>
<dbReference type="AlphaFoldDB" id="A0A512RRU0"/>
<keyword evidence="6" id="KW-0732">Signal</keyword>
<dbReference type="EC" id="3.2.1.23" evidence="3"/>
<feature type="domain" description="Glycosyl hydrolases family 2 sugar binding" evidence="9">
    <location>
        <begin position="23"/>
        <end position="158"/>
    </location>
</feature>
<feature type="domain" description="Glycoside hydrolase family 2 immunoglobulin-like beta-sandwich" evidence="7">
    <location>
        <begin position="199"/>
        <end position="301"/>
    </location>
</feature>
<evidence type="ECO:0000256" key="4">
    <source>
        <dbReference type="ARBA" id="ARBA00022801"/>
    </source>
</evidence>
<dbReference type="InterPro" id="IPR006103">
    <property type="entry name" value="Glyco_hydro_2_cat"/>
</dbReference>
<evidence type="ECO:0000256" key="3">
    <source>
        <dbReference type="ARBA" id="ARBA00012756"/>
    </source>
</evidence>
<evidence type="ECO:0000313" key="11">
    <source>
        <dbReference type="Proteomes" id="UP000321436"/>
    </source>
</evidence>
<protein>
    <recommendedName>
        <fullName evidence="3">beta-galactosidase</fullName>
        <ecNumber evidence="3">3.2.1.23</ecNumber>
    </recommendedName>
</protein>
<feature type="domain" description="Glycoside hydrolase family 2 catalytic" evidence="8">
    <location>
        <begin position="310"/>
        <end position="450"/>
    </location>
</feature>
<evidence type="ECO:0000259" key="9">
    <source>
        <dbReference type="Pfam" id="PF02837"/>
    </source>
</evidence>
<dbReference type="Pfam" id="PF02836">
    <property type="entry name" value="Glyco_hydro_2_C"/>
    <property type="match status" value="1"/>
</dbReference>
<dbReference type="Gene3D" id="2.60.120.260">
    <property type="entry name" value="Galactose-binding domain-like"/>
    <property type="match status" value="1"/>
</dbReference>
<keyword evidence="5" id="KW-0326">Glycosidase</keyword>
<dbReference type="Pfam" id="PF02837">
    <property type="entry name" value="Glyco_hydro_2_N"/>
    <property type="match status" value="1"/>
</dbReference>
<dbReference type="InterPro" id="IPR006104">
    <property type="entry name" value="Glyco_hydro_2_N"/>
</dbReference>
<reference evidence="10 11" key="1">
    <citation type="submission" date="2019-07" db="EMBL/GenBank/DDBJ databases">
        <title>Whole genome shotgun sequence of Chitinophaga cymbidii NBRC 109752.</title>
        <authorList>
            <person name="Hosoyama A."/>
            <person name="Uohara A."/>
            <person name="Ohji S."/>
            <person name="Ichikawa N."/>
        </authorList>
    </citation>
    <scope>NUCLEOTIDE SEQUENCE [LARGE SCALE GENOMIC DNA]</scope>
    <source>
        <strain evidence="10 11">NBRC 109752</strain>
    </source>
</reference>
<dbReference type="InterPro" id="IPR036156">
    <property type="entry name" value="Beta-gal/glucu_dom_sf"/>
</dbReference>
<comment type="similarity">
    <text evidence="2">Belongs to the glycosyl hydrolase 2 family.</text>
</comment>
<dbReference type="InterPro" id="IPR017853">
    <property type="entry name" value="GH"/>
</dbReference>
<dbReference type="EMBL" id="BKAU01000006">
    <property type="protein sequence ID" value="GEP98402.1"/>
    <property type="molecule type" value="Genomic_DNA"/>
</dbReference>
<dbReference type="SUPFAM" id="SSF49785">
    <property type="entry name" value="Galactose-binding domain-like"/>
    <property type="match status" value="1"/>
</dbReference>
<keyword evidence="11" id="KW-1185">Reference proteome</keyword>
<sequence>MRLKLITAALLLFVMSASAQTISLAGRWQYKLDPQDAGIQQEWFRQDFTNSISLPGTLDDAGVGTPTSLTDDAINKEVLLMLTRKHAYIGAAWYSKEIQIPAGWKGKHIELLLERVIWDTRIWVDGQEAGMRESLIAPHRYTLSQLLTPGKHKLVVRIDNRKRYDMSTRNMAHAWTNGTQIIWNGVIGRMQLTARDPLHVAQLQVYPDVENSSAKAVVSLENTSGNARNIRLKVRVAGSDKKEVFSKEISVNAPAGSSTQEIDIPLQNAKLWDEFHPFLYTLTATLADGAAGTRSTTFGMRALSNDNGMLQVNGRRIFLRGTLECNIFPLKGYPPMQHEGWIKVFSAAKAYGLNHLRFHSWCPPEAAFAVADSMGFYLQVELPFWNKNAGKPAPMNAWLEAEAQQIIQEYGNHPSFCFWSMGNELEGDFGWLSGMVTHLKKQDPRHLYTTTTFSFQKDHGRWPEPVDDFFITQYTTQGWVRGQGIFNTIAPDFVTDYTKAIDGMPVPIITHEIGQYSVYPNMDEIKKYTGVLDPLNLKAIRKDLERKGLLPLAKQYLLASGKFAANLYKEEIERALKTKGMSGFQLLDLHDFPGQGTALIGILDAFWDSKGLVTAAQHRSYCGPVVPLIRFDKATYTNKETFTAAAEVANFSNAALRNSTPVWSIRNQAGKQLAGGELQPQDIATGNGQTLGTFSFDLKDIKAATELTVTLSLKGTGHQNRWNIWVYPETVAATGATFTRSLDEALQLLERGKTVLLNPDTATLKGVEGRFAPVFWSPVHFPDQPGTMGILCDPKHPAFRHFPTAFYSNWQWWDLITSSKTMIIDSLPKMTPVVRVIDNFFKNRKMANVIEAKVGKGKLILTSIDLARDLEKRPAARQLRYSLEKYITGKDFRPAVSLTEAQLRQLLK</sequence>
<comment type="catalytic activity">
    <reaction evidence="1">
        <text>Hydrolysis of terminal non-reducing beta-D-galactose residues in beta-D-galactosides.</text>
        <dbReference type="EC" id="3.2.1.23"/>
    </reaction>
</comment>
<dbReference type="GO" id="GO:0009341">
    <property type="term" value="C:beta-galactosidase complex"/>
    <property type="evidence" value="ECO:0007669"/>
    <property type="project" value="TreeGrafter"/>
</dbReference>